<dbReference type="Pfam" id="PF00195">
    <property type="entry name" value="Chal_sti_synt_N"/>
    <property type="match status" value="1"/>
</dbReference>
<comment type="similarity">
    <text evidence="1 4">Belongs to the thiolase-like superfamily. Chalcone/stilbene synthases family.</text>
</comment>
<dbReference type="FunFam" id="3.40.47.10:FF:000025">
    <property type="entry name" value="Chalcone synthase 2"/>
    <property type="match status" value="1"/>
</dbReference>
<dbReference type="OrthoDB" id="329835at2759"/>
<evidence type="ECO:0000256" key="2">
    <source>
        <dbReference type="ARBA" id="ARBA00022679"/>
    </source>
</evidence>
<dbReference type="InterPro" id="IPR012328">
    <property type="entry name" value="Chalcone/stilbene_synt_C"/>
</dbReference>
<evidence type="ECO:0000259" key="6">
    <source>
        <dbReference type="Pfam" id="PF02797"/>
    </source>
</evidence>
<dbReference type="STRING" id="337451.A0A443P9J9"/>
<dbReference type="InterPro" id="IPR011141">
    <property type="entry name" value="Polyketide_synthase_type-III"/>
</dbReference>
<evidence type="ECO:0000259" key="5">
    <source>
        <dbReference type="Pfam" id="PF00195"/>
    </source>
</evidence>
<accession>A0A443P9J9</accession>
<name>A0A443P9J9_9MAGN</name>
<dbReference type="GO" id="GO:0016747">
    <property type="term" value="F:acyltransferase activity, transferring groups other than amino-acyl groups"/>
    <property type="evidence" value="ECO:0007669"/>
    <property type="project" value="InterPro"/>
</dbReference>
<keyword evidence="4" id="KW-0012">Acyltransferase</keyword>
<proteinExistence type="inferred from homology"/>
<gene>
    <name evidence="7" type="ORF">CKAN_01639000</name>
</gene>
<dbReference type="CDD" id="cd00831">
    <property type="entry name" value="CHS_like"/>
    <property type="match status" value="1"/>
</dbReference>
<dbReference type="AlphaFoldDB" id="A0A443P9J9"/>
<feature type="domain" description="Chalcone/stilbene synthase N-terminal" evidence="5">
    <location>
        <begin position="13"/>
        <end position="230"/>
    </location>
</feature>
<dbReference type="Proteomes" id="UP000283530">
    <property type="component" value="Unassembled WGS sequence"/>
</dbReference>
<feature type="active site" description="Acyl-thioester intermediate" evidence="3">
    <location>
        <position position="166"/>
    </location>
</feature>
<reference evidence="7 8" key="1">
    <citation type="journal article" date="2019" name="Nat. Plants">
        <title>Stout camphor tree genome fills gaps in understanding of flowering plant genome evolution.</title>
        <authorList>
            <person name="Chaw S.M."/>
            <person name="Liu Y.C."/>
            <person name="Wu Y.W."/>
            <person name="Wang H.Y."/>
            <person name="Lin C.I."/>
            <person name="Wu C.S."/>
            <person name="Ke H.M."/>
            <person name="Chang L.Y."/>
            <person name="Hsu C.Y."/>
            <person name="Yang H.T."/>
            <person name="Sudianto E."/>
            <person name="Hsu M.H."/>
            <person name="Wu K.P."/>
            <person name="Wang L.N."/>
            <person name="Leebens-Mack J.H."/>
            <person name="Tsai I.J."/>
        </authorList>
    </citation>
    <scope>NUCLEOTIDE SEQUENCE [LARGE SCALE GENOMIC DNA]</scope>
    <source>
        <strain evidence="8">cv. Chaw 1501</strain>
        <tissue evidence="7">Young leaves</tissue>
    </source>
</reference>
<dbReference type="FunFam" id="3.40.47.10:FF:000014">
    <property type="entry name" value="Chalcone synthase 1"/>
    <property type="match status" value="1"/>
</dbReference>
<evidence type="ECO:0000313" key="8">
    <source>
        <dbReference type="Proteomes" id="UP000283530"/>
    </source>
</evidence>
<evidence type="ECO:0000256" key="3">
    <source>
        <dbReference type="PIRSR" id="PIRSR000451-1"/>
    </source>
</evidence>
<dbReference type="SUPFAM" id="SSF53901">
    <property type="entry name" value="Thiolase-like"/>
    <property type="match status" value="2"/>
</dbReference>
<evidence type="ECO:0000256" key="4">
    <source>
        <dbReference type="RuleBase" id="RU003633"/>
    </source>
</evidence>
<organism evidence="7 8">
    <name type="scientific">Cinnamomum micranthum f. kanehirae</name>
    <dbReference type="NCBI Taxonomy" id="337451"/>
    <lineage>
        <taxon>Eukaryota</taxon>
        <taxon>Viridiplantae</taxon>
        <taxon>Streptophyta</taxon>
        <taxon>Embryophyta</taxon>
        <taxon>Tracheophyta</taxon>
        <taxon>Spermatophyta</taxon>
        <taxon>Magnoliopsida</taxon>
        <taxon>Magnoliidae</taxon>
        <taxon>Laurales</taxon>
        <taxon>Lauraceae</taxon>
        <taxon>Cinnamomum</taxon>
    </lineage>
</organism>
<dbReference type="GO" id="GO:0030639">
    <property type="term" value="P:polyketide biosynthetic process"/>
    <property type="evidence" value="ECO:0007669"/>
    <property type="project" value="TreeGrafter"/>
</dbReference>
<dbReference type="Gene3D" id="3.40.47.10">
    <property type="match status" value="2"/>
</dbReference>
<comment type="caution">
    <text evidence="7">The sequence shown here is derived from an EMBL/GenBank/DDBJ whole genome shotgun (WGS) entry which is preliminary data.</text>
</comment>
<dbReference type="PIRSF" id="PIRSF000451">
    <property type="entry name" value="PKS_III"/>
    <property type="match status" value="1"/>
</dbReference>
<dbReference type="InterPro" id="IPR001099">
    <property type="entry name" value="Chalcone/stilbene_synt_N"/>
</dbReference>
<feature type="domain" description="Chalcone/stilbene synthase C-terminal" evidence="6">
    <location>
        <begin position="240"/>
        <end position="383"/>
    </location>
</feature>
<keyword evidence="8" id="KW-1185">Reference proteome</keyword>
<dbReference type="EMBL" id="QPKB01000006">
    <property type="protein sequence ID" value="RWR87448.1"/>
    <property type="molecule type" value="Genomic_DNA"/>
</dbReference>
<evidence type="ECO:0000313" key="7">
    <source>
        <dbReference type="EMBL" id="RWR87448.1"/>
    </source>
</evidence>
<dbReference type="Pfam" id="PF02797">
    <property type="entry name" value="Chal_sti_synt_C"/>
    <property type="match status" value="1"/>
</dbReference>
<sequence length="384" mass="42653">MLGGGGCCFSDERRHTPGKATILALGKAFPHQVIPQEFLVQGYFRDTNCDDLAMKEKLERLCKTTTVKTRYTVMSKEILEKYPELTREGSPTIKQRLDIANNAVLEMALEASLNCIKEWGRPATDITHVVYVSSSEIRLPGGDLYLASQLGLRSDVGRVMLYFLGCYGGVTGLRVAKDLAENNPGSRILLTTSETTILGYRPPNKSRPYDLVGAALFGDGAAAVVIGATPRNGTETPFMELNYAVQQFLPGTHNIIDGRLTEEGINFNLGRDLPQKIEDHIQDFCKMLMDKAGLDEFNDLFWAVHPGGPAILNRLQSKLNLREEKLECSRKALMDYGNASSNTIFYVMDYMRKELKRDGGEEWGLLLAFGPGITFEGILVRNLQ</sequence>
<dbReference type="PANTHER" id="PTHR11877">
    <property type="entry name" value="HYDROXYMETHYLGLUTARYL-COA SYNTHASE"/>
    <property type="match status" value="1"/>
</dbReference>
<protein>
    <submittedName>
        <fullName evidence="7">Type III polyketide synthase A-like protein</fullName>
    </submittedName>
</protein>
<dbReference type="InterPro" id="IPR016039">
    <property type="entry name" value="Thiolase-like"/>
</dbReference>
<keyword evidence="2 4" id="KW-0808">Transferase</keyword>
<evidence type="ECO:0000256" key="1">
    <source>
        <dbReference type="ARBA" id="ARBA00005531"/>
    </source>
</evidence>
<dbReference type="PANTHER" id="PTHR11877:SF46">
    <property type="entry name" value="TYPE III POLYKETIDE SYNTHASE A"/>
    <property type="match status" value="1"/>
</dbReference>